<evidence type="ECO:0000313" key="2">
    <source>
        <dbReference type="Proteomes" id="UP000199494"/>
    </source>
</evidence>
<evidence type="ECO:0000313" key="1">
    <source>
        <dbReference type="EMBL" id="SDC29463.1"/>
    </source>
</evidence>
<dbReference type="Gene3D" id="2.60.120.560">
    <property type="entry name" value="Exo-inulinase, domain 1"/>
    <property type="match status" value="1"/>
</dbReference>
<dbReference type="AlphaFoldDB" id="A0A1G6KET1"/>
<keyword evidence="2" id="KW-1185">Reference proteome</keyword>
<dbReference type="Proteomes" id="UP000199494">
    <property type="component" value="Unassembled WGS sequence"/>
</dbReference>
<name>A0A1G6KET1_9PSEU</name>
<dbReference type="STRING" id="530584.SAMN05421630_1011180"/>
<protein>
    <submittedName>
        <fullName evidence="1">Glucose / Sorbosone dehydrogenase</fullName>
    </submittedName>
</protein>
<dbReference type="PANTHER" id="PTHR19328">
    <property type="entry name" value="HEDGEHOG-INTERACTING PROTEIN"/>
    <property type="match status" value="1"/>
</dbReference>
<dbReference type="InterPro" id="IPR012938">
    <property type="entry name" value="Glc/Sorbosone_DH"/>
</dbReference>
<dbReference type="InterPro" id="IPR011042">
    <property type="entry name" value="6-blade_b-propeller_TolB-like"/>
</dbReference>
<dbReference type="Gene3D" id="2.120.10.30">
    <property type="entry name" value="TolB, C-terminal domain"/>
    <property type="match status" value="1"/>
</dbReference>
<dbReference type="InterPro" id="IPR011041">
    <property type="entry name" value="Quinoprot_gluc/sorb_DH_b-prop"/>
</dbReference>
<reference evidence="1 2" key="1">
    <citation type="submission" date="2016-10" db="EMBL/GenBank/DDBJ databases">
        <authorList>
            <person name="de Groot N.N."/>
        </authorList>
    </citation>
    <scope>NUCLEOTIDE SEQUENCE [LARGE SCALE GENOMIC DNA]</scope>
    <source>
        <strain evidence="1 2">CGMCC 4.5506</strain>
    </source>
</reference>
<sequence>MSMMSKPRWSLLATVTLVTTLLAGAPAAAQDEGPITDPIPEDPVTSELGLTVREFAQFPKSEPTPAPTDPRLMRHARINHLGELPDGSGRKYVPDLNGNLYFVPESGEPEVYLDVKAEFPDFFSGRGMGQGFGFVTFDPDFRRNGVFYTVHTEAGAALDKETTFPRQPRTQYHGIVTEWRADDPASDTFHGTSREILRLGFAQQIHGIQQIDFNPTAKRNSEDHGLLYIAVGDGGLGVSSTEPQDLSTPHGKILRIDPHGNDSVNGQYGVPASNPFVGQQDAVGEIFAYGMRDPHRFSWDPKRGPGGNRMFLGHIGQHAIESVYEVRKGDNLGWSEREGTFRYDRADDCYLYPLPDDDGNYDYVYPVAQYDHNPPPDWECGTDVGRAISGGFVYRGDDAPELRGKYLFADLVDGRVFYTESGEMRRGAEPATIHTMRLYDENGNWVTTPELAGDTRVDLRFGRDADGELYLLSKANGKIWKITGTKRFADCPTGSTVVKNAMGEKNWAPVTPEKWEFPRREVVLAEEGSERPGPRRPYEYAVLTKGPEFGSVRLDAQVRLDTPVEVTNRDVVLVFGYQSDTRFYYAHLSTDNTIYPHNGIFVVDDADRERIDHQWDPVRSQGAAPAITDAEWHEVSLTHCAETGEIAVYVDGQRDPLMTAVDPTFTSGRVGFGSFDNVGRLRDLSVMGRKS</sequence>
<gene>
    <name evidence="1" type="ORF">SAMN05421630_1011180</name>
</gene>
<dbReference type="SUPFAM" id="SSF50952">
    <property type="entry name" value="Soluble quinoprotein glucose dehydrogenase"/>
    <property type="match status" value="1"/>
</dbReference>
<dbReference type="EMBL" id="FMZE01000001">
    <property type="protein sequence ID" value="SDC29463.1"/>
    <property type="molecule type" value="Genomic_DNA"/>
</dbReference>
<proteinExistence type="predicted"/>
<accession>A0A1G6KET1</accession>
<dbReference type="Pfam" id="PF07995">
    <property type="entry name" value="GSDH"/>
    <property type="match status" value="1"/>
</dbReference>
<organism evidence="1 2">
    <name type="scientific">Prauserella marina</name>
    <dbReference type="NCBI Taxonomy" id="530584"/>
    <lineage>
        <taxon>Bacteria</taxon>
        <taxon>Bacillati</taxon>
        <taxon>Actinomycetota</taxon>
        <taxon>Actinomycetes</taxon>
        <taxon>Pseudonocardiales</taxon>
        <taxon>Pseudonocardiaceae</taxon>
        <taxon>Prauserella</taxon>
    </lineage>
</organism>
<dbReference type="PANTHER" id="PTHR19328:SF75">
    <property type="entry name" value="ALDOSE SUGAR DEHYDROGENASE YLII"/>
    <property type="match status" value="1"/>
</dbReference>